<accession>G3U5Q7</accession>
<dbReference type="Gene3D" id="2.60.40.3210">
    <property type="entry name" value="Zona pellucida, ZP-N domain"/>
    <property type="match status" value="1"/>
</dbReference>
<dbReference type="PROSITE" id="PS51034">
    <property type="entry name" value="ZP_2"/>
    <property type="match status" value="1"/>
</dbReference>
<dbReference type="Pfam" id="PF26562">
    <property type="entry name" value="Ig-like"/>
    <property type="match status" value="1"/>
</dbReference>
<dbReference type="InterPro" id="IPR001507">
    <property type="entry name" value="ZP_dom"/>
</dbReference>
<evidence type="ECO:0000259" key="1">
    <source>
        <dbReference type="PROSITE" id="PS51034"/>
    </source>
</evidence>
<dbReference type="Ensembl" id="ENSLAFT00000028044.1">
    <property type="protein sequence ID" value="ENSLAFP00000023165.1"/>
    <property type="gene ID" value="ENSLAFG00000030361.1"/>
</dbReference>
<reference evidence="2" key="2">
    <citation type="submission" date="2025-08" db="UniProtKB">
        <authorList>
            <consortium name="Ensembl"/>
        </authorList>
    </citation>
    <scope>IDENTIFICATION</scope>
    <source>
        <strain evidence="2">Isolate ISIS603380</strain>
    </source>
</reference>
<dbReference type="InterPro" id="IPR055356">
    <property type="entry name" value="ZP-N"/>
</dbReference>
<dbReference type="eggNOG" id="ENOG502QPVI">
    <property type="taxonomic scope" value="Eukaryota"/>
</dbReference>
<dbReference type="PANTHER" id="PTHR47130:SF5">
    <property type="entry name" value="ZP DOMAIN-CONTAINING PROTEIN"/>
    <property type="match status" value="1"/>
</dbReference>
<organism evidence="2 3">
    <name type="scientific">Loxodonta africana</name>
    <name type="common">African elephant</name>
    <dbReference type="NCBI Taxonomy" id="9785"/>
    <lineage>
        <taxon>Eukaryota</taxon>
        <taxon>Metazoa</taxon>
        <taxon>Chordata</taxon>
        <taxon>Craniata</taxon>
        <taxon>Vertebrata</taxon>
        <taxon>Euteleostomi</taxon>
        <taxon>Mammalia</taxon>
        <taxon>Eutheria</taxon>
        <taxon>Afrotheria</taxon>
        <taxon>Proboscidea</taxon>
        <taxon>Elephantidae</taxon>
        <taxon>Loxodonta</taxon>
    </lineage>
</organism>
<dbReference type="STRING" id="9785.ENSLAFP00000023165"/>
<dbReference type="GeneTree" id="ENSGT00940000165918"/>
<evidence type="ECO:0000313" key="2">
    <source>
        <dbReference type="Ensembl" id="ENSLAFP00000023165.1"/>
    </source>
</evidence>
<dbReference type="OMA" id="NCWATQE"/>
<keyword evidence="3" id="KW-1185">Reference proteome</keyword>
<dbReference type="AlphaFoldDB" id="G3U5Q7"/>
<dbReference type="InterPro" id="IPR058876">
    <property type="entry name" value="Ig-like_ZP"/>
</dbReference>
<reference evidence="2" key="3">
    <citation type="submission" date="2025-09" db="UniProtKB">
        <authorList>
            <consortium name="Ensembl"/>
        </authorList>
    </citation>
    <scope>IDENTIFICATION</scope>
    <source>
        <strain evidence="2">Isolate ISIS603380</strain>
    </source>
</reference>
<dbReference type="Pfam" id="PF23344">
    <property type="entry name" value="ZP-N"/>
    <property type="match status" value="1"/>
</dbReference>
<proteinExistence type="predicted"/>
<reference evidence="2 3" key="1">
    <citation type="submission" date="2009-06" db="EMBL/GenBank/DDBJ databases">
        <title>The Genome Sequence of Loxodonta africana (African elephant).</title>
        <authorList>
            <person name="Di Palma F."/>
            <person name="Heiman D."/>
            <person name="Young S."/>
            <person name="Johnson J."/>
            <person name="Lander E.S."/>
            <person name="Lindblad-Toh K."/>
        </authorList>
    </citation>
    <scope>NUCLEOTIDE SEQUENCE [LARGE SCALE GENOMIC DNA]</scope>
    <source>
        <strain evidence="2 3">Isolate ISIS603380</strain>
    </source>
</reference>
<feature type="domain" description="ZP" evidence="1">
    <location>
        <begin position="584"/>
        <end position="768"/>
    </location>
</feature>
<dbReference type="PANTHER" id="PTHR47130">
    <property type="entry name" value="SI:DKEY-19B23.11-RELATED"/>
    <property type="match status" value="1"/>
</dbReference>
<protein>
    <recommendedName>
        <fullName evidence="1">ZP domain-containing protein</fullName>
    </recommendedName>
</protein>
<dbReference type="InParanoid" id="G3U5Q7"/>
<dbReference type="Proteomes" id="UP000007646">
    <property type="component" value="Unassembled WGS sequence"/>
</dbReference>
<evidence type="ECO:0000313" key="3">
    <source>
        <dbReference type="Proteomes" id="UP000007646"/>
    </source>
</evidence>
<sequence>FVESSCPSKIFWMRLSRSFLQNKTFHMELVDPSGGSASPLDTQLASRCGYMLSEDTWGNPVFRASVLGCHVVNQDDKWFSLSMNINVSGPMEPVEETIYNYTMFCSYSTWAAREILCEENYMEVSVKSKVPMVSEASHWVDALPVAQEAAYESWQIVFQPPTGKRIMLMSNAAKLGYGFNNTAVRVFLRLPYSINESEVTWNQKRFHSNSCAGPPVWVVSELVLHKPRWLLLLIDTTVPCPIDGLTFTETTITWTIPSILPSLILHLNTFHSENISLAVDGIRITDSASHGYELKSNATHIEVTIPIGAAGGQLQSDVHRGVFGATYGIHLFLEHTWSDTDWHVTKFMVIKPVRTPFMPQRLSVANNTIPETRLFNITFGALFPDDHLVELVIGNVTYIILEVEDHGYKIWETRLPGGTQGFVLEVSFDDPNVTKKYVNRNETRYVLHVNYTLSVGPDKKSFSYPAKVECTLADVELPQAIGTCDSDNLYLAILVTGPFSYWELYIGHQRLYPGPGSTGRILLTDNSTHLLLRGPLFSPGVLYDDVSLQRIQAQFEVALKKADTLETLEIFSVACVYPSSDLIECFPNGTVVISATMATDPSIDMRKAMLKDHTCKPRESSRNQAFFQFNVTSCGTSVRFEGDYVIYENEVIYEKEILAVKSWSKITRDPDYRLMLLCYYLVKETLIQVGRHEDKPWKKAILSPGDGSMVFQSQDDSFTEFYDGKMTTVSQPSELVFFVQLMSFADTAAELFLDKCWVSVSPEVDSNP</sequence>
<name>G3U5Q7_LOXAF</name>